<dbReference type="PIRSF" id="PIRSF008757">
    <property type="entry name" value="UCP008757"/>
    <property type="match status" value="1"/>
</dbReference>
<dbReference type="NCBIfam" id="NF002696">
    <property type="entry name" value="PRK02487.1-5"/>
    <property type="match status" value="1"/>
</dbReference>
<gene>
    <name evidence="2" type="ORF">REJC140_00076</name>
</gene>
<name>A0ABN7JC77_9HYPH</name>
<accession>A0ABN7JC77</accession>
<protein>
    <recommendedName>
        <fullName evidence="1">UPF0303 protein REJC140_00076</fullName>
    </recommendedName>
</protein>
<dbReference type="InterPro" id="IPR010371">
    <property type="entry name" value="YBR137W-like"/>
</dbReference>
<proteinExistence type="inferred from homology"/>
<dbReference type="SUPFAM" id="SSF143744">
    <property type="entry name" value="GlcG-like"/>
    <property type="match status" value="1"/>
</dbReference>
<sequence length="165" mass="17968">MTIEKDLDRILEQERALCFPRFDAATGWELGSLLREMALERQAGVVIDVHLHSMPLFYCALPGTTADNAAWVRRKRAVTLRFFRSSYALGLALSAQGTTVEAKYGVSPAEFATHGGSFPIIVEGTGCVGAVTVSGLPQREDHNMVVEALCRLLGKDNAALCLDRT</sequence>
<dbReference type="RefSeq" id="WP_142590740.1">
    <property type="nucleotide sequence ID" value="NZ_CABFWF030000001.1"/>
</dbReference>
<dbReference type="EMBL" id="CABFWF030000001">
    <property type="protein sequence ID" value="CAD7023048.1"/>
    <property type="molecule type" value="Genomic_DNA"/>
</dbReference>
<dbReference type="PANTHER" id="PTHR28255">
    <property type="match status" value="1"/>
</dbReference>
<evidence type="ECO:0000313" key="3">
    <source>
        <dbReference type="Proteomes" id="UP000606921"/>
    </source>
</evidence>
<comment type="caution">
    <text evidence="2">The sequence shown here is derived from an EMBL/GenBank/DDBJ whole genome shotgun (WGS) entry which is preliminary data.</text>
</comment>
<comment type="similarity">
    <text evidence="1">Belongs to the UPF0303 family.</text>
</comment>
<dbReference type="Pfam" id="PF03928">
    <property type="entry name" value="HbpS-like"/>
    <property type="match status" value="1"/>
</dbReference>
<organism evidence="2 3">
    <name type="scientific">Pseudorhizobium endolithicum</name>
    <dbReference type="NCBI Taxonomy" id="1191678"/>
    <lineage>
        <taxon>Bacteria</taxon>
        <taxon>Pseudomonadati</taxon>
        <taxon>Pseudomonadota</taxon>
        <taxon>Alphaproteobacteria</taxon>
        <taxon>Hyphomicrobiales</taxon>
        <taxon>Rhizobiaceae</taxon>
        <taxon>Rhizobium/Agrobacterium group</taxon>
        <taxon>Pseudorhizobium</taxon>
    </lineage>
</organism>
<evidence type="ECO:0000256" key="1">
    <source>
        <dbReference type="HAMAP-Rule" id="MF_00761"/>
    </source>
</evidence>
<reference evidence="2 3" key="1">
    <citation type="submission" date="2020-11" db="EMBL/GenBank/DDBJ databases">
        <authorList>
            <person name="Lassalle F."/>
        </authorList>
    </citation>
    <scope>NUCLEOTIDE SEQUENCE [LARGE SCALE GENOMIC DNA]</scope>
    <source>
        <strain evidence="2 3">JC140</strain>
    </source>
</reference>
<dbReference type="HAMAP" id="MF_00761">
    <property type="entry name" value="UPF0303"/>
    <property type="match status" value="1"/>
</dbReference>
<keyword evidence="3" id="KW-1185">Reference proteome</keyword>
<dbReference type="InterPro" id="IPR005624">
    <property type="entry name" value="PduO/GlcC-like"/>
</dbReference>
<dbReference type="Proteomes" id="UP000606921">
    <property type="component" value="Unassembled WGS sequence"/>
</dbReference>
<dbReference type="Gene3D" id="3.30.450.150">
    <property type="entry name" value="Haem-degrading domain"/>
    <property type="match status" value="1"/>
</dbReference>
<dbReference type="PANTHER" id="PTHR28255:SF1">
    <property type="entry name" value="UPF0303 PROTEIN YBR137W"/>
    <property type="match status" value="1"/>
</dbReference>
<dbReference type="InterPro" id="IPR038084">
    <property type="entry name" value="PduO/GlcC-like_sf"/>
</dbReference>
<evidence type="ECO:0000313" key="2">
    <source>
        <dbReference type="EMBL" id="CAD7023048.1"/>
    </source>
</evidence>